<proteinExistence type="predicted"/>
<dbReference type="InterPro" id="IPR051631">
    <property type="entry name" value="Ankyrin-KH/SAM_domain"/>
</dbReference>
<dbReference type="GO" id="GO:0045087">
    <property type="term" value="P:innate immune response"/>
    <property type="evidence" value="ECO:0007669"/>
    <property type="project" value="TreeGrafter"/>
</dbReference>
<dbReference type="PROSITE" id="PS50088">
    <property type="entry name" value="ANK_REPEAT"/>
    <property type="match status" value="2"/>
</dbReference>
<dbReference type="OrthoDB" id="539213at2759"/>
<organism evidence="5 6">
    <name type="scientific">Synaphobranchus kaupii</name>
    <name type="common">Kaup's arrowtooth eel</name>
    <dbReference type="NCBI Taxonomy" id="118154"/>
    <lineage>
        <taxon>Eukaryota</taxon>
        <taxon>Metazoa</taxon>
        <taxon>Chordata</taxon>
        <taxon>Craniata</taxon>
        <taxon>Vertebrata</taxon>
        <taxon>Euteleostomi</taxon>
        <taxon>Actinopterygii</taxon>
        <taxon>Neopterygii</taxon>
        <taxon>Teleostei</taxon>
        <taxon>Anguilliformes</taxon>
        <taxon>Synaphobranchidae</taxon>
        <taxon>Synaphobranchus</taxon>
    </lineage>
</organism>
<dbReference type="SUPFAM" id="SSF48403">
    <property type="entry name" value="Ankyrin repeat"/>
    <property type="match status" value="1"/>
</dbReference>
<dbReference type="SMART" id="SM00248">
    <property type="entry name" value="ANK"/>
    <property type="match status" value="2"/>
</dbReference>
<evidence type="ECO:0000256" key="1">
    <source>
        <dbReference type="ARBA" id="ARBA00022737"/>
    </source>
</evidence>
<reference evidence="5" key="1">
    <citation type="journal article" date="2023" name="Science">
        <title>Genome structures resolve the early diversification of teleost fishes.</title>
        <authorList>
            <person name="Parey E."/>
            <person name="Louis A."/>
            <person name="Montfort J."/>
            <person name="Bouchez O."/>
            <person name="Roques C."/>
            <person name="Iampietro C."/>
            <person name="Lluch J."/>
            <person name="Castinel A."/>
            <person name="Donnadieu C."/>
            <person name="Desvignes T."/>
            <person name="Floi Bucao C."/>
            <person name="Jouanno E."/>
            <person name="Wen M."/>
            <person name="Mejri S."/>
            <person name="Dirks R."/>
            <person name="Jansen H."/>
            <person name="Henkel C."/>
            <person name="Chen W.J."/>
            <person name="Zahm M."/>
            <person name="Cabau C."/>
            <person name="Klopp C."/>
            <person name="Thompson A.W."/>
            <person name="Robinson-Rechavi M."/>
            <person name="Braasch I."/>
            <person name="Lecointre G."/>
            <person name="Bobe J."/>
            <person name="Postlethwait J.H."/>
            <person name="Berthelot C."/>
            <person name="Roest Crollius H."/>
            <person name="Guiguen Y."/>
        </authorList>
    </citation>
    <scope>NUCLEOTIDE SEQUENCE</scope>
    <source>
        <strain evidence="5">WJC10195</strain>
    </source>
</reference>
<feature type="region of interest" description="Disordered" evidence="4">
    <location>
        <begin position="143"/>
        <end position="190"/>
    </location>
</feature>
<evidence type="ECO:0000313" key="5">
    <source>
        <dbReference type="EMBL" id="KAJ8376553.1"/>
    </source>
</evidence>
<evidence type="ECO:0000256" key="4">
    <source>
        <dbReference type="SAM" id="MobiDB-lite"/>
    </source>
</evidence>
<evidence type="ECO:0000256" key="3">
    <source>
        <dbReference type="PROSITE-ProRule" id="PRU00023"/>
    </source>
</evidence>
<gene>
    <name evidence="5" type="ORF">SKAU_G00071330</name>
</gene>
<protein>
    <submittedName>
        <fullName evidence="5">Uncharacterized protein</fullName>
    </submittedName>
</protein>
<feature type="repeat" description="ANK" evidence="3">
    <location>
        <begin position="112"/>
        <end position="144"/>
    </location>
</feature>
<sequence>MRGTMRVPGGSLNLEQAKPGLSADPNVTLISPEPCRLYRWIAQTKRETLPFSSPQQMDTNNLVRFLLRKGASVDSRNNYGWTPLMQSARFGHLNVAQILLENGAEINGKNRMGASVLTMAARGGHTSMVKLLMESGAFVDDYDHLDVPEGNGNNNNGSGGGQGVPGHHSPDGGRPARARGGGQTAPGVGR</sequence>
<dbReference type="AlphaFoldDB" id="A0A9Q1G6S5"/>
<evidence type="ECO:0000313" key="6">
    <source>
        <dbReference type="Proteomes" id="UP001152622"/>
    </source>
</evidence>
<dbReference type="InterPro" id="IPR002110">
    <property type="entry name" value="Ankyrin_rpt"/>
</dbReference>
<dbReference type="GO" id="GO:0005737">
    <property type="term" value="C:cytoplasm"/>
    <property type="evidence" value="ECO:0007669"/>
    <property type="project" value="TreeGrafter"/>
</dbReference>
<evidence type="ECO:0000256" key="2">
    <source>
        <dbReference type="ARBA" id="ARBA00023043"/>
    </source>
</evidence>
<feature type="compositionally biased region" description="Gly residues" evidence="4">
    <location>
        <begin position="179"/>
        <end position="190"/>
    </location>
</feature>
<accession>A0A9Q1G6S5</accession>
<keyword evidence="6" id="KW-1185">Reference proteome</keyword>
<dbReference type="EMBL" id="JAINUF010000002">
    <property type="protein sequence ID" value="KAJ8376553.1"/>
    <property type="molecule type" value="Genomic_DNA"/>
</dbReference>
<keyword evidence="1" id="KW-0677">Repeat</keyword>
<dbReference type="PROSITE" id="PS50297">
    <property type="entry name" value="ANK_REP_REGION"/>
    <property type="match status" value="2"/>
</dbReference>
<name>A0A9Q1G6S5_SYNKA</name>
<feature type="repeat" description="ANK" evidence="3">
    <location>
        <begin position="79"/>
        <end position="111"/>
    </location>
</feature>
<dbReference type="PANTHER" id="PTHR23206:SF5">
    <property type="entry name" value="ANKYRIN REPEAT AND KH DOMAIN-CONTAINING PROTEIN 1"/>
    <property type="match status" value="1"/>
</dbReference>
<dbReference type="InterPro" id="IPR036770">
    <property type="entry name" value="Ankyrin_rpt-contain_sf"/>
</dbReference>
<comment type="caution">
    <text evidence="5">The sequence shown here is derived from an EMBL/GenBank/DDBJ whole genome shotgun (WGS) entry which is preliminary data.</text>
</comment>
<dbReference type="Gene3D" id="1.25.40.20">
    <property type="entry name" value="Ankyrin repeat-containing domain"/>
    <property type="match status" value="1"/>
</dbReference>
<dbReference type="PANTHER" id="PTHR23206">
    <property type="entry name" value="MASK PROTEIN"/>
    <property type="match status" value="1"/>
</dbReference>
<dbReference type="Pfam" id="PF12796">
    <property type="entry name" value="Ank_2"/>
    <property type="match status" value="1"/>
</dbReference>
<dbReference type="Proteomes" id="UP001152622">
    <property type="component" value="Chromosome 2"/>
</dbReference>
<keyword evidence="2 3" id="KW-0040">ANK repeat</keyword>